<organism evidence="9 10">
    <name type="scientific">Rhodococcus koreensis</name>
    <dbReference type="NCBI Taxonomy" id="99653"/>
    <lineage>
        <taxon>Bacteria</taxon>
        <taxon>Bacillati</taxon>
        <taxon>Actinomycetota</taxon>
        <taxon>Actinomycetes</taxon>
        <taxon>Mycobacteriales</taxon>
        <taxon>Nocardiaceae</taxon>
        <taxon>Rhodococcus</taxon>
    </lineage>
</organism>
<evidence type="ECO:0000256" key="5">
    <source>
        <dbReference type="ARBA" id="ARBA00022793"/>
    </source>
</evidence>
<dbReference type="GO" id="GO:0006144">
    <property type="term" value="P:purine nucleobase metabolic process"/>
    <property type="evidence" value="ECO:0007669"/>
    <property type="project" value="UniProtKB-KW"/>
</dbReference>
<evidence type="ECO:0000256" key="7">
    <source>
        <dbReference type="SAM" id="MobiDB-lite"/>
    </source>
</evidence>
<keyword evidence="4" id="KW-0659">Purine metabolism</keyword>
<dbReference type="Gene3D" id="1.10.3330.10">
    <property type="entry name" value="Oxo-4-hydroxy-4-carboxy-5-ureidoimidazoline decarboxylase"/>
    <property type="match status" value="1"/>
</dbReference>
<evidence type="ECO:0000256" key="4">
    <source>
        <dbReference type="ARBA" id="ARBA00022631"/>
    </source>
</evidence>
<evidence type="ECO:0000259" key="8">
    <source>
        <dbReference type="Pfam" id="PF09349"/>
    </source>
</evidence>
<sequence length="170" mass="18245">MTEPPGLIAFNALSDARAVDLLVQCCASTVWAKRMAAERPFPSADALHTAADNVLADLSESEVDAALAGHPRIGDRADNPSSAREQSAVASADDDVRARLRAGNEEYEQKFGHVYLVCASGRSAQELLDVLHARLGNDAATERTILRTELAAINRLRLERLLGEIGDTVP</sequence>
<dbReference type="InterPro" id="IPR018020">
    <property type="entry name" value="OHCU_decarboxylase"/>
</dbReference>
<evidence type="ECO:0000313" key="9">
    <source>
        <dbReference type="EMBL" id="SEC57881.1"/>
    </source>
</evidence>
<dbReference type="EC" id="4.1.1.97" evidence="3"/>
<feature type="region of interest" description="Disordered" evidence="7">
    <location>
        <begin position="70"/>
        <end position="94"/>
    </location>
</feature>
<dbReference type="AlphaFoldDB" id="A0A1H4TP57"/>
<dbReference type="InterPro" id="IPR036778">
    <property type="entry name" value="OHCU_decarboxylase_sf"/>
</dbReference>
<keyword evidence="5" id="KW-0210">Decarboxylase</keyword>
<evidence type="ECO:0000256" key="1">
    <source>
        <dbReference type="ARBA" id="ARBA00001163"/>
    </source>
</evidence>
<protein>
    <recommendedName>
        <fullName evidence="3">2-oxo-4-hydroxy-4-carboxy-5-ureidoimidazoline decarboxylase</fullName>
        <ecNumber evidence="3">4.1.1.97</ecNumber>
    </recommendedName>
</protein>
<evidence type="ECO:0000256" key="3">
    <source>
        <dbReference type="ARBA" id="ARBA00012257"/>
    </source>
</evidence>
<dbReference type="NCBIfam" id="NF010372">
    <property type="entry name" value="PRK13798.1"/>
    <property type="match status" value="1"/>
</dbReference>
<name>A0A1H4TP57_9NOCA</name>
<dbReference type="EMBL" id="FNSV01000005">
    <property type="protein sequence ID" value="SEC57881.1"/>
    <property type="molecule type" value="Genomic_DNA"/>
</dbReference>
<proteinExistence type="predicted"/>
<dbReference type="GO" id="GO:0019628">
    <property type="term" value="P:urate catabolic process"/>
    <property type="evidence" value="ECO:0007669"/>
    <property type="project" value="TreeGrafter"/>
</dbReference>
<feature type="domain" description="Oxo-4-hydroxy-4-carboxy-5-ureidoimidazoline decarboxylase" evidence="8">
    <location>
        <begin position="11"/>
        <end position="159"/>
    </location>
</feature>
<dbReference type="SUPFAM" id="SSF158694">
    <property type="entry name" value="UraD-Like"/>
    <property type="match status" value="1"/>
</dbReference>
<evidence type="ECO:0000313" key="10">
    <source>
        <dbReference type="Proteomes" id="UP000183561"/>
    </source>
</evidence>
<dbReference type="RefSeq" id="WP_072939428.1">
    <property type="nucleotide sequence ID" value="NZ_FNSV01000005.1"/>
</dbReference>
<dbReference type="Proteomes" id="UP000183561">
    <property type="component" value="Unassembled WGS sequence"/>
</dbReference>
<comment type="catalytic activity">
    <reaction evidence="1">
        <text>5-hydroxy-2-oxo-4-ureido-2,5-dihydro-1H-imidazole-5-carboxylate + H(+) = (S)-allantoin + CO2</text>
        <dbReference type="Rhea" id="RHEA:26301"/>
        <dbReference type="ChEBI" id="CHEBI:15378"/>
        <dbReference type="ChEBI" id="CHEBI:15678"/>
        <dbReference type="ChEBI" id="CHEBI:16526"/>
        <dbReference type="ChEBI" id="CHEBI:58639"/>
        <dbReference type="EC" id="4.1.1.97"/>
    </reaction>
</comment>
<dbReference type="GO" id="GO:0051997">
    <property type="term" value="F:2-oxo-4-hydroxy-4-carboxy-5-ureidoimidazoline decarboxylase activity"/>
    <property type="evidence" value="ECO:0007669"/>
    <property type="project" value="UniProtKB-EC"/>
</dbReference>
<comment type="pathway">
    <text evidence="2">Purine metabolism; urate degradation; (S)-allantoin from urate: step 3/3.</text>
</comment>
<dbReference type="InterPro" id="IPR017595">
    <property type="entry name" value="OHCU_decarboxylase-2"/>
</dbReference>
<gene>
    <name evidence="9" type="ORF">SAMN04490239_4612</name>
</gene>
<evidence type="ECO:0000256" key="6">
    <source>
        <dbReference type="ARBA" id="ARBA00023239"/>
    </source>
</evidence>
<dbReference type="PANTHER" id="PTHR43466:SF1">
    <property type="entry name" value="2-OXO-4-HYDROXY-4-CARBOXY-5-UREIDOIMIDAZOLINE DECARBOXYLASE-RELATED"/>
    <property type="match status" value="1"/>
</dbReference>
<accession>A0A1H4TP57</accession>
<reference evidence="10" key="1">
    <citation type="submission" date="2016-10" db="EMBL/GenBank/DDBJ databases">
        <authorList>
            <person name="Varghese N."/>
            <person name="Submissions S."/>
        </authorList>
    </citation>
    <scope>NUCLEOTIDE SEQUENCE [LARGE SCALE GENOMIC DNA]</scope>
    <source>
        <strain evidence="10">DSM 44498</strain>
    </source>
</reference>
<evidence type="ECO:0000256" key="2">
    <source>
        <dbReference type="ARBA" id="ARBA00004754"/>
    </source>
</evidence>
<keyword evidence="6" id="KW-0456">Lyase</keyword>
<dbReference type="OrthoDB" id="5243781at2"/>
<dbReference type="PANTHER" id="PTHR43466">
    <property type="entry name" value="2-OXO-4-HYDROXY-4-CARBOXY-5-UREIDOIMIDAZOLINE DECARBOXYLASE-RELATED"/>
    <property type="match status" value="1"/>
</dbReference>
<dbReference type="NCBIfam" id="TIGR03180">
    <property type="entry name" value="UraD_2"/>
    <property type="match status" value="1"/>
</dbReference>
<keyword evidence="10" id="KW-1185">Reference proteome</keyword>
<dbReference type="Pfam" id="PF09349">
    <property type="entry name" value="OHCU_decarbox"/>
    <property type="match status" value="1"/>
</dbReference>